<gene>
    <name evidence="3" type="ORF">HMPREF9474_00040</name>
</gene>
<accession>E7GGJ0</accession>
<protein>
    <submittedName>
        <fullName evidence="3">GLUG domain-containing protein family protein</fullName>
    </submittedName>
</protein>
<name>E7GGJ0_CLOS6</name>
<feature type="signal peptide" evidence="2">
    <location>
        <begin position="1"/>
        <end position="31"/>
    </location>
</feature>
<evidence type="ECO:0000256" key="1">
    <source>
        <dbReference type="SAM" id="MobiDB-lite"/>
    </source>
</evidence>
<dbReference type="Gene3D" id="2.160.20.110">
    <property type="match status" value="1"/>
</dbReference>
<reference evidence="3 4" key="1">
    <citation type="submission" date="2010-12" db="EMBL/GenBank/DDBJ databases">
        <title>The Genome Sequence of Clostridium symbiosum strain WAL-14163.</title>
        <authorList>
            <person name="Earl A."/>
            <person name="Ward D."/>
            <person name="Feldgarden M."/>
            <person name="Gevers D."/>
            <person name="Finegold S.M."/>
            <person name="Summanen P.H."/>
            <person name="Molitoris D.R."/>
            <person name="Vaisanen M.L."/>
            <person name="Daigneault M."/>
            <person name="Young S.K."/>
            <person name="Zeng Q."/>
            <person name="Gargeya S."/>
            <person name="Fitzgerald M."/>
            <person name="Haas B."/>
            <person name="Abouelleil A."/>
            <person name="Alvarado L."/>
            <person name="Arachchi H.M."/>
            <person name="Berlin A."/>
            <person name="Brown A."/>
            <person name="Chapman S.B."/>
            <person name="Chen Z."/>
            <person name="Dunbar C."/>
            <person name="Freedman E."/>
            <person name="Gearin G."/>
            <person name="Gellesch M."/>
            <person name="Goldberg J."/>
            <person name="Griggs A."/>
            <person name="Gujja S."/>
            <person name="Heilman E."/>
            <person name="Heiman D."/>
            <person name="Howarth C."/>
            <person name="Larson L."/>
            <person name="Lui A."/>
            <person name="MacDonald P.J.P."/>
            <person name="Mehta T."/>
            <person name="Montmayeur A."/>
            <person name="Murphy C."/>
            <person name="Neiman D."/>
            <person name="Pearson M."/>
            <person name="Priest M."/>
            <person name="Roberts A."/>
            <person name="Saif S."/>
            <person name="Shea T."/>
            <person name="Shenoy N."/>
            <person name="Sisk P."/>
            <person name="Stolte C."/>
            <person name="Sykes S."/>
            <person name="White J."/>
            <person name="Yandava C."/>
            <person name="Nusbaum C."/>
            <person name="Birren B."/>
        </authorList>
    </citation>
    <scope>NUCLEOTIDE SEQUENCE [LARGE SCALE GENOMIC DNA]</scope>
    <source>
        <strain evidence="3 4">WAL-14163</strain>
    </source>
</reference>
<dbReference type="Gene3D" id="2.60.40.1080">
    <property type="match status" value="1"/>
</dbReference>
<dbReference type="RefSeq" id="WP_003497062.1">
    <property type="nucleotide sequence ID" value="NZ_GL834305.1"/>
</dbReference>
<feature type="chain" id="PRO_5003220320" evidence="2">
    <location>
        <begin position="32"/>
        <end position="1253"/>
    </location>
</feature>
<feature type="compositionally biased region" description="Gly residues" evidence="1">
    <location>
        <begin position="1069"/>
        <end position="1102"/>
    </location>
</feature>
<dbReference type="AlphaFoldDB" id="E7GGJ0"/>
<feature type="region of interest" description="Disordered" evidence="1">
    <location>
        <begin position="1069"/>
        <end position="1108"/>
    </location>
</feature>
<organism evidence="3 4">
    <name type="scientific">Clostridium symbiosum (strain WAL-14163)</name>
    <dbReference type="NCBI Taxonomy" id="742740"/>
    <lineage>
        <taxon>Bacteria</taxon>
        <taxon>Bacillati</taxon>
        <taxon>Bacillota</taxon>
        <taxon>Clostridia</taxon>
        <taxon>Lachnospirales</taxon>
        <taxon>Lachnospiraceae</taxon>
        <taxon>Otoolea</taxon>
    </lineage>
</organism>
<dbReference type="EMBL" id="ADLQ01000001">
    <property type="protein sequence ID" value="EGA96112.1"/>
    <property type="molecule type" value="Genomic_DNA"/>
</dbReference>
<evidence type="ECO:0000313" key="3">
    <source>
        <dbReference type="EMBL" id="EGA96112.1"/>
    </source>
</evidence>
<keyword evidence="2" id="KW-0732">Signal</keyword>
<dbReference type="STRING" id="1512.GCA_900049235_00053"/>
<dbReference type="eggNOG" id="COG3210">
    <property type="taxonomic scope" value="Bacteria"/>
</dbReference>
<dbReference type="Proteomes" id="UP000002970">
    <property type="component" value="Unassembled WGS sequence"/>
</dbReference>
<proteinExistence type="predicted"/>
<evidence type="ECO:0000313" key="4">
    <source>
        <dbReference type="Proteomes" id="UP000002970"/>
    </source>
</evidence>
<dbReference type="Gene3D" id="2.10.270.10">
    <property type="entry name" value="Cholin Binding"/>
    <property type="match status" value="1"/>
</dbReference>
<dbReference type="SUPFAM" id="SSF69360">
    <property type="entry name" value="Cell wall binding repeat"/>
    <property type="match status" value="1"/>
</dbReference>
<keyword evidence="4" id="KW-1185">Reference proteome</keyword>
<dbReference type="HOGENOM" id="CLU_264814_0_0_9"/>
<comment type="caution">
    <text evidence="3">The sequence shown here is derived from an EMBL/GenBank/DDBJ whole genome shotgun (WGS) entry which is preliminary data.</text>
</comment>
<evidence type="ECO:0000256" key="2">
    <source>
        <dbReference type="SAM" id="SignalP"/>
    </source>
</evidence>
<sequence length="1253" mass="133315">MKKTVVRKGKSLASTILITALLLTSNVPSFADGFVFEDWDRGSVEKRASASSATESDLDDDAVVASGSELPATSSIALFAGAGVSSLGDIWDGWNGDFSFLDGSSGDGSERKPYQIKNKSQLMGFSQLVAMGMRVQAGEGDNNIIGSYDGKYFKLMNNIDLGGMSWNPIGFYQDSSELSGDVVNKFFGHFDGNGKTISNFKLNNTSWNQVGFFGAIEDATIKGLNLKPGKTVYGKNQVAILAGSAVNSKVSECTVNGSVSAAGTAGGIVATIDGSDPSESVIENCTANVTIDANGGNTMFVGGIAGKSANSSLVDCRVETGDNDTARIQGRDATVGGITGFQNATDIYNCYVSGTIGGTGSQVVGGITGQYASGHMKVVRFEGKIGQSGTGAAGHRGTFIGHREAGDYFRYGNDVAYLFADTESKIAFNICGSEIPDDNEYTYAANIGYSHNGDMYYSLVQGGVSKDIEQYYYEVLEEGILSIIDDDHGGADADEVGYAIDHFAPNDAGRPTRGYLVTIPQIDTVSSGTNYYDVAKLEVRGSGSYYHTMDKAQRGAVAPGKSVTVTTSPNNTDDAKFQMEGVPTYTKSGREVDTTYINGGEYTFTMPAENTEVKAVYKKVAVKVTVLPSSCNINVVEERTGNRKNPTKTTRVTDQDGKLIATYINDTLQQGTQVQPINIQAVVDTNNDVADNSVKWSIDDPELITLSSNDDEDENGYTKKSASIRVNLGASFFTDTIRKLEKEQAEQNYQYPIPDTIFGAGHQNGGVAILTASTRPAASFEGKPCTGNCRVNVTYQVKDKTYVANEGASLDRAELTFTVTRTLTGNRKAPQESITVTEPQSLTAAFNPDFFDRKDITWSADDTSLLAVSGENKSASVAAVKNAKWIQDIIASDNGIHSNDPYASVSGAGTKTARVTVIADDMLGNRQTASCNVTIRFVTNDQTRIYVEGVTVAPETLKYELVCTKNGNRNNPVITWTGNEAKQLKVTVLPTLAFNQAYQFKVNDDSLNIADDGTVTVNTNAKWIQEANRTYPYATTHTAVITAVTEDGGFESTCNVTLSYKLTDSTYGSSGGGGGGGGSSSGGGGGGGGFSSGVTPSGGTGPAGAAPAGSVTGTWVNTADGLWAFTSAGRTYHSEWAYIHNPYAGKNQSSTDWFRFDDSGHMVVGWFTDTDGNQYYLWPVSDGTQGHMVTGWQWIVGADGLERRYYFNPESDGTRGALLKNRKLPDGNQVNDKGEWTVGGVIQVKAPGVPEAK</sequence>